<feature type="region of interest" description="Disordered" evidence="13">
    <location>
        <begin position="967"/>
        <end position="1010"/>
    </location>
</feature>
<keyword evidence="9" id="KW-1278">Translocase</keyword>
<dbReference type="PANTHER" id="PTHR24223">
    <property type="entry name" value="ATP-BINDING CASSETTE SUB-FAMILY C"/>
    <property type="match status" value="1"/>
</dbReference>
<protein>
    <recommendedName>
        <fullName evidence="3">ABC-type xenobiotic transporter</fullName>
        <ecNumber evidence="3">7.6.2.2</ecNumber>
    </recommendedName>
</protein>
<dbReference type="InterPro" id="IPR003593">
    <property type="entry name" value="AAA+_ATPase"/>
</dbReference>
<feature type="region of interest" description="Disordered" evidence="13">
    <location>
        <begin position="636"/>
        <end position="667"/>
    </location>
</feature>
<evidence type="ECO:0000256" key="8">
    <source>
        <dbReference type="ARBA" id="ARBA00022840"/>
    </source>
</evidence>
<evidence type="ECO:0000256" key="4">
    <source>
        <dbReference type="ARBA" id="ARBA00022448"/>
    </source>
</evidence>
<dbReference type="FunFam" id="3.40.50.300:FF:000997">
    <property type="entry name" value="Multidrug resistance-associated protein 1"/>
    <property type="match status" value="1"/>
</dbReference>
<feature type="transmembrane region" description="Helical" evidence="14">
    <location>
        <begin position="116"/>
        <end position="134"/>
    </location>
</feature>
<feature type="domain" description="ABC transporter" evidence="15">
    <location>
        <begin position="1531"/>
        <end position="1922"/>
    </location>
</feature>
<dbReference type="EC" id="7.6.2.2" evidence="3"/>
<gene>
    <name evidence="17" type="ORF">CVIRNUC_005493</name>
</gene>
<sequence>MGTFRESAQAWFCGADSFQIWDAHSHSFADCFKDAGIISVSALLLLAGQAWPCRSASVLKGTTPDGTAEQPSKHVLERWRIPSTLTTLLVLTWVAYILLEGILSGFGSLLQGRPHVFIAGALQCIAWLAVLVSLQQGQHQQHWLLLAAWHLQPVAVALAFVPEAFAGSVLPKDIPLAVALGLGLAFVAAVDWQHAAQHAQPLGPAHLQEALLSAEGGRGVTAASRPSAVSQLGFSWVTPLISLGARRQLQHGDLLALPPELQTEHCRRLMWHQWHLAKKHAEEQAQQKGRPRGEHKVSLWRALWTGFGWPYISLGLLKLFSDALNFAGPLLLNALLKYLGRSRSPMRDDELPSGSGQAGRAGPAMHKALNSDSFTYGCCLVALLGLTAALKGVLNSQYSFRRGAIACQLRAALSCLVFDKTLMVSTADMAGFSGGTVQTLMSVDADRVVSMFSWMHELWSLPLQIVVALGLLYTQVRLAFLGGLGVVLLLVPINKWLAKRIEAATNAKMAFKDLRVKRMGELLRGIHQIKASAWEPAFIAHIREAREGELQALSVEKYLDALCVYFWAATSILTSIITFTLYALLGYRLTADVVFTSLALFNVLIVPLNGFPWVINGLIEALVSVRRLQRFLSTNDEDSEWQPHPCTPAEETADDSRAAVDQPKQQPMQWWRRCLRGARKGHSEEAASLLPKQTQPLSFDTAAFRRQHLTGSEMPSGPSICAVLLQDASFAWGARDGADDKHADEAKRAAEARHQPSSSTVRGWALAQSSAVLRELTLAIPQGSLTAVVGDIGSGKSSLLAAVLGELRGTSGRVKIQGSLAYVPQQPWVMSGTLRGNILFKKPLEEGRYRRVLEACGLDVDVKSLPAGDGTWIGDKGATLSGGQRARLALARAIYQECDIYLLDDVLAAVDASVAALLWERAICGLLQSKTRLVVTHSQRFAALAEKVLRLDHGQISYFGPPSSDPFRLWGREPGTSQDDVKGKGKALARSWSSPGSEHLQEQHSHSSSALALEEHPSAIDVSATEAINSIPTPAAAVKVEAAMEAQIQQEEEEEACQEGHVQSKVYFGYGRAAGWALVAVLAISFVLMQATQNGSDLWLSYWVSHEHKQRLRLADPAELGGLHMHTALSGQPGPTCGQASSLLGLTWAWGGDRIPLSQVPQMPRPNATDSLRHLSGRLAAASESPNSSWRQLGRAFVGLGKGRALAQRLWISVTSSLQPGVRFYLTVLLMLAAANSLFILLRAFSFAKGGLVAAQEMHAALLQAVVRAPLSFFSKTPPGRVLNRFSSDMDTIDDDLPFIMNIFLSEAFEMLGTLVVLIISQPLLAVAFVPLAFIYRWIQAFYRQSSRELRRLSSVARSPVYAGFSEAIDGAPTIRGFSAQAAFSQQNMAALETLQRANYAGVAAAQWLSLRLQLLAAAVITFVAALGIASTAGWLPAFASYHHRQAGAGLIGLSLSYALSITEILNGVLTTSAETEQEMVAVERTMEYIQLEPQAAVLPHPSLAPLPGAGYQEGSGPPALSRVWPALGRVEFAGVALRYAGQSAPALSGLDLDIAGGRKLGICGRTGAGKSSVVGALLRLTEIEAGQILIDSVDIRDVRLARLRSAVGVVPQSAFLFEGSVRDNLDPMGRHSDRELIAVLKSTRLWDILCGVSLSQSKGAAQAVATPQASSSQPPPSQPPRSASRPIQPPSPSVASARAGTSPQAPSSSRQAPPLPRAGQRAGQRQSFSAPSTSYMPPAESPASSLAGSGFLAEGSIAEEASVSEAGGHGDKLRQKRHPPSRYFTERASTFAEALAGESTGVLFHSGFGGQLLNLRLGENGVGLSQGQQQLLCLARVLLRRPQVVCLDECTASVDARTAQLMQELVAKELASATILQIAHRLESVMGCDEVAVMDGGRVVECGPPARLLEDSHSRFSALHAKT</sequence>
<dbReference type="FunFam" id="1.20.1560.10:FF:000037">
    <property type="entry name" value="ATP-binding cassette subfamily C member 10"/>
    <property type="match status" value="1"/>
</dbReference>
<feature type="compositionally biased region" description="Polar residues" evidence="13">
    <location>
        <begin position="1724"/>
        <end position="1736"/>
    </location>
</feature>
<dbReference type="InterPro" id="IPR003439">
    <property type="entry name" value="ABC_transporter-like_ATP-bd"/>
</dbReference>
<keyword evidence="4" id="KW-0813">Transport</keyword>
<feature type="region of interest" description="Disordered" evidence="13">
    <location>
        <begin position="344"/>
        <end position="363"/>
    </location>
</feature>
<evidence type="ECO:0000256" key="7">
    <source>
        <dbReference type="ARBA" id="ARBA00022741"/>
    </source>
</evidence>
<dbReference type="Gene3D" id="1.20.1560.10">
    <property type="entry name" value="ABC transporter type 1, transmembrane domain"/>
    <property type="match status" value="2"/>
</dbReference>
<accession>A0AAV1I8C4</accession>
<keyword evidence="5 14" id="KW-0812">Transmembrane</keyword>
<dbReference type="GO" id="GO:0008559">
    <property type="term" value="F:ABC-type xenobiotic transporter activity"/>
    <property type="evidence" value="ECO:0007669"/>
    <property type="project" value="UniProtKB-EC"/>
</dbReference>
<comment type="subcellular location">
    <subcellularLocation>
        <location evidence="1">Membrane</location>
        <topology evidence="1">Multi-pass membrane protein</topology>
    </subcellularLocation>
</comment>
<evidence type="ECO:0000256" key="1">
    <source>
        <dbReference type="ARBA" id="ARBA00004141"/>
    </source>
</evidence>
<evidence type="ECO:0000313" key="18">
    <source>
        <dbReference type="Proteomes" id="UP001314263"/>
    </source>
</evidence>
<dbReference type="InterPro" id="IPR011527">
    <property type="entry name" value="ABC1_TM_dom"/>
</dbReference>
<dbReference type="GO" id="GO:0016887">
    <property type="term" value="F:ATP hydrolysis activity"/>
    <property type="evidence" value="ECO:0007669"/>
    <property type="project" value="InterPro"/>
</dbReference>
<name>A0AAV1I8C4_9CHLO</name>
<feature type="domain" description="ABC transporter" evidence="15">
    <location>
        <begin position="752"/>
        <end position="978"/>
    </location>
</feature>
<feature type="transmembrane region" description="Helical" evidence="14">
    <location>
        <begin position="1073"/>
        <end position="1092"/>
    </location>
</feature>
<comment type="similarity">
    <text evidence="2">Belongs to the ABC transporter superfamily. ABCC family. Conjugate transporter (TC 3.A.1.208) subfamily.</text>
</comment>
<keyword evidence="18" id="KW-1185">Reference proteome</keyword>
<dbReference type="Pfam" id="PF00005">
    <property type="entry name" value="ABC_tran"/>
    <property type="match status" value="3"/>
</dbReference>
<dbReference type="CDD" id="cd18605">
    <property type="entry name" value="ABC_6TM_MRP7_D2_like"/>
    <property type="match status" value="1"/>
</dbReference>
<reference evidence="17 18" key="1">
    <citation type="submission" date="2023-10" db="EMBL/GenBank/DDBJ databases">
        <authorList>
            <person name="Maclean D."/>
            <person name="Macfadyen A."/>
        </authorList>
    </citation>
    <scope>NUCLEOTIDE SEQUENCE [LARGE SCALE GENOMIC DNA]</scope>
</reference>
<feature type="transmembrane region" description="Helical" evidence="14">
    <location>
        <begin position="1415"/>
        <end position="1436"/>
    </location>
</feature>
<evidence type="ECO:0000256" key="5">
    <source>
        <dbReference type="ARBA" id="ARBA00022692"/>
    </source>
</evidence>
<evidence type="ECO:0000256" key="14">
    <source>
        <dbReference type="SAM" id="Phobius"/>
    </source>
</evidence>
<comment type="catalytic activity">
    <reaction evidence="12">
        <text>ATP + H2O + xenobioticSide 1 = ADP + phosphate + xenobioticSide 2.</text>
        <dbReference type="EC" id="7.6.2.2"/>
    </reaction>
</comment>
<evidence type="ECO:0000256" key="3">
    <source>
        <dbReference type="ARBA" id="ARBA00012191"/>
    </source>
</evidence>
<keyword evidence="11 14" id="KW-0472">Membrane</keyword>
<keyword evidence="6" id="KW-0677">Repeat</keyword>
<feature type="compositionally biased region" description="Low complexity" evidence="13">
    <location>
        <begin position="1703"/>
        <end position="1713"/>
    </location>
</feature>
<dbReference type="PANTHER" id="PTHR24223:SF330">
    <property type="entry name" value="ATP-BINDING CASSETTE SUB-FAMILY C MEMBER 10"/>
    <property type="match status" value="1"/>
</dbReference>
<dbReference type="PROSITE" id="PS00211">
    <property type="entry name" value="ABC_TRANSPORTER_1"/>
    <property type="match status" value="2"/>
</dbReference>
<feature type="domain" description="ABC transmembrane type-1" evidence="16">
    <location>
        <begin position="1225"/>
        <end position="1478"/>
    </location>
</feature>
<feature type="transmembrane region" description="Helical" evidence="14">
    <location>
        <begin position="88"/>
        <end position="110"/>
    </location>
</feature>
<feature type="region of interest" description="Disordered" evidence="13">
    <location>
        <begin position="1664"/>
        <end position="1749"/>
    </location>
</feature>
<evidence type="ECO:0000256" key="2">
    <source>
        <dbReference type="ARBA" id="ARBA00009726"/>
    </source>
</evidence>
<dbReference type="Pfam" id="PF00664">
    <property type="entry name" value="ABC_membrane"/>
    <property type="match status" value="2"/>
</dbReference>
<evidence type="ECO:0000256" key="11">
    <source>
        <dbReference type="ARBA" id="ARBA00023136"/>
    </source>
</evidence>
<dbReference type="InterPro" id="IPR050173">
    <property type="entry name" value="ABC_transporter_C-like"/>
</dbReference>
<evidence type="ECO:0000259" key="15">
    <source>
        <dbReference type="PROSITE" id="PS50893"/>
    </source>
</evidence>
<keyword evidence="10 14" id="KW-1133">Transmembrane helix</keyword>
<dbReference type="GO" id="GO:0005524">
    <property type="term" value="F:ATP binding"/>
    <property type="evidence" value="ECO:0007669"/>
    <property type="project" value="UniProtKB-KW"/>
</dbReference>
<dbReference type="SUPFAM" id="SSF52540">
    <property type="entry name" value="P-loop containing nucleoside triphosphate hydrolases"/>
    <property type="match status" value="2"/>
</dbReference>
<feature type="transmembrane region" description="Helical" evidence="14">
    <location>
        <begin position="564"/>
        <end position="587"/>
    </location>
</feature>
<dbReference type="CDD" id="cd03250">
    <property type="entry name" value="ABCC_MRP_domain1"/>
    <property type="match status" value="1"/>
</dbReference>
<dbReference type="PROSITE" id="PS50893">
    <property type="entry name" value="ABC_TRANSPORTER_2"/>
    <property type="match status" value="2"/>
</dbReference>
<evidence type="ECO:0000313" key="17">
    <source>
        <dbReference type="EMBL" id="CAK0781874.1"/>
    </source>
</evidence>
<evidence type="ECO:0000256" key="9">
    <source>
        <dbReference type="ARBA" id="ARBA00022967"/>
    </source>
</evidence>
<dbReference type="InterPro" id="IPR036640">
    <property type="entry name" value="ABC1_TM_sf"/>
</dbReference>
<dbReference type="InterPro" id="IPR017871">
    <property type="entry name" value="ABC_transporter-like_CS"/>
</dbReference>
<dbReference type="GO" id="GO:0016020">
    <property type="term" value="C:membrane"/>
    <property type="evidence" value="ECO:0007669"/>
    <property type="project" value="UniProtKB-SubCell"/>
</dbReference>
<dbReference type="Gene3D" id="3.40.50.300">
    <property type="entry name" value="P-loop containing nucleotide triphosphate hydrolases"/>
    <property type="match status" value="3"/>
</dbReference>
<evidence type="ECO:0000256" key="12">
    <source>
        <dbReference type="ARBA" id="ARBA00034018"/>
    </source>
</evidence>
<feature type="compositionally biased region" description="Low complexity" evidence="13">
    <location>
        <begin position="1664"/>
        <end position="1673"/>
    </location>
</feature>
<dbReference type="Proteomes" id="UP001314263">
    <property type="component" value="Unassembled WGS sequence"/>
</dbReference>
<feature type="transmembrane region" description="Helical" evidence="14">
    <location>
        <begin position="461"/>
        <end position="491"/>
    </location>
</feature>
<proteinExistence type="inferred from homology"/>
<keyword evidence="7" id="KW-0547">Nucleotide-binding</keyword>
<keyword evidence="8" id="KW-0067">ATP-binding</keyword>
<evidence type="ECO:0000256" key="6">
    <source>
        <dbReference type="ARBA" id="ARBA00022737"/>
    </source>
</evidence>
<dbReference type="SMART" id="SM00382">
    <property type="entry name" value="AAA"/>
    <property type="match status" value="2"/>
</dbReference>
<feature type="transmembrane region" description="Helical" evidence="14">
    <location>
        <begin position="298"/>
        <end position="317"/>
    </location>
</feature>
<feature type="domain" description="ABC transmembrane type-1" evidence="16">
    <location>
        <begin position="316"/>
        <end position="620"/>
    </location>
</feature>
<dbReference type="PROSITE" id="PS50929">
    <property type="entry name" value="ABC_TM1F"/>
    <property type="match status" value="2"/>
</dbReference>
<evidence type="ECO:0000259" key="16">
    <source>
        <dbReference type="PROSITE" id="PS50929"/>
    </source>
</evidence>
<organism evidence="17 18">
    <name type="scientific">Coccomyxa viridis</name>
    <dbReference type="NCBI Taxonomy" id="1274662"/>
    <lineage>
        <taxon>Eukaryota</taxon>
        <taxon>Viridiplantae</taxon>
        <taxon>Chlorophyta</taxon>
        <taxon>core chlorophytes</taxon>
        <taxon>Trebouxiophyceae</taxon>
        <taxon>Trebouxiophyceae incertae sedis</taxon>
        <taxon>Coccomyxaceae</taxon>
        <taxon>Coccomyxa</taxon>
    </lineage>
</organism>
<dbReference type="CDD" id="cd18598">
    <property type="entry name" value="ABC_6TM_MRP7_D1_like"/>
    <property type="match status" value="1"/>
</dbReference>
<feature type="transmembrane region" description="Helical" evidence="14">
    <location>
        <begin position="599"/>
        <end position="623"/>
    </location>
</feature>
<feature type="transmembrane region" description="Helical" evidence="14">
    <location>
        <begin position="374"/>
        <end position="394"/>
    </location>
</feature>
<evidence type="ECO:0000256" key="13">
    <source>
        <dbReference type="SAM" id="MobiDB-lite"/>
    </source>
</evidence>
<comment type="caution">
    <text evidence="17">The sequence shown here is derived from an EMBL/GenBank/DDBJ whole genome shotgun (WGS) entry which is preliminary data.</text>
</comment>
<feature type="transmembrane region" description="Helical" evidence="14">
    <location>
        <begin position="1224"/>
        <end position="1242"/>
    </location>
</feature>
<dbReference type="SUPFAM" id="SSF90123">
    <property type="entry name" value="ABC transporter transmembrane region"/>
    <property type="match status" value="2"/>
</dbReference>
<dbReference type="InterPro" id="IPR027417">
    <property type="entry name" value="P-loop_NTPase"/>
</dbReference>
<dbReference type="EMBL" id="CAUYUE010000006">
    <property type="protein sequence ID" value="CAK0781874.1"/>
    <property type="molecule type" value="Genomic_DNA"/>
</dbReference>
<evidence type="ECO:0000256" key="10">
    <source>
        <dbReference type="ARBA" id="ARBA00022989"/>
    </source>
</evidence>